<dbReference type="Gene3D" id="2.120.10.30">
    <property type="entry name" value="TolB, C-terminal domain"/>
    <property type="match status" value="1"/>
</dbReference>
<feature type="transmembrane region" description="Helical" evidence="7">
    <location>
        <begin position="409"/>
        <end position="427"/>
    </location>
</feature>
<dbReference type="InterPro" id="IPR000033">
    <property type="entry name" value="LDLR_classB_rpt"/>
</dbReference>
<dbReference type="EMBL" id="KN716284">
    <property type="protein sequence ID" value="KJH48001.1"/>
    <property type="molecule type" value="Genomic_DNA"/>
</dbReference>
<keyword evidence="5" id="KW-0325">Glycoprotein</keyword>
<organism evidence="9 10">
    <name type="scientific">Dictyocaulus viviparus</name>
    <name type="common">Bovine lungworm</name>
    <dbReference type="NCBI Taxonomy" id="29172"/>
    <lineage>
        <taxon>Eukaryota</taxon>
        <taxon>Metazoa</taxon>
        <taxon>Ecdysozoa</taxon>
        <taxon>Nematoda</taxon>
        <taxon>Chromadorea</taxon>
        <taxon>Rhabditida</taxon>
        <taxon>Rhabditina</taxon>
        <taxon>Rhabditomorpha</taxon>
        <taxon>Strongyloidea</taxon>
        <taxon>Metastrongylidae</taxon>
        <taxon>Dictyocaulus</taxon>
    </lineage>
</organism>
<keyword evidence="4" id="KW-1015">Disulfide bond</keyword>
<feature type="domain" description="EGF-like" evidence="8">
    <location>
        <begin position="6"/>
        <end position="42"/>
    </location>
</feature>
<name>A0A0D8Y074_DICVI</name>
<keyword evidence="7" id="KW-1133">Transmembrane helix</keyword>
<dbReference type="FunFam" id="2.120.10.30:FF:000241">
    <property type="entry name" value="Low-density lipoprotein receptor-related protein 6"/>
    <property type="match status" value="1"/>
</dbReference>
<feature type="compositionally biased region" description="Polar residues" evidence="6">
    <location>
        <begin position="478"/>
        <end position="488"/>
    </location>
</feature>
<keyword evidence="9" id="KW-0675">Receptor</keyword>
<gene>
    <name evidence="9" type="ORF">DICVIV_05893</name>
</gene>
<keyword evidence="10" id="KW-1185">Reference proteome</keyword>
<dbReference type="STRING" id="29172.A0A0D8Y074"/>
<evidence type="ECO:0000256" key="2">
    <source>
        <dbReference type="ARBA" id="ARBA00022729"/>
    </source>
</evidence>
<reference evidence="10" key="2">
    <citation type="journal article" date="2016" name="Sci. Rep.">
        <title>Dictyocaulus viviparus genome, variome and transcriptome elucidate lungworm biology and support future intervention.</title>
        <authorList>
            <person name="McNulty S.N."/>
            <person name="Strube C."/>
            <person name="Rosa B.A."/>
            <person name="Martin J.C."/>
            <person name="Tyagi R."/>
            <person name="Choi Y.J."/>
            <person name="Wang Q."/>
            <person name="Hallsworth Pepin K."/>
            <person name="Zhang X."/>
            <person name="Ozersky P."/>
            <person name="Wilson R.K."/>
            <person name="Sternberg P.W."/>
            <person name="Gasser R.B."/>
            <person name="Mitreva M."/>
        </authorList>
    </citation>
    <scope>NUCLEOTIDE SEQUENCE [LARGE SCALE GENOMIC DNA]</scope>
    <source>
        <strain evidence="10">HannoverDv2000</strain>
    </source>
</reference>
<evidence type="ECO:0000256" key="1">
    <source>
        <dbReference type="ARBA" id="ARBA00022536"/>
    </source>
</evidence>
<keyword evidence="3" id="KW-0677">Repeat</keyword>
<dbReference type="Gene3D" id="2.10.25.10">
    <property type="entry name" value="Laminin"/>
    <property type="match status" value="1"/>
</dbReference>
<dbReference type="InterPro" id="IPR000742">
    <property type="entry name" value="EGF"/>
</dbReference>
<feature type="region of interest" description="Disordered" evidence="6">
    <location>
        <begin position="464"/>
        <end position="488"/>
    </location>
</feature>
<proteinExistence type="predicted"/>
<evidence type="ECO:0000313" key="10">
    <source>
        <dbReference type="Proteomes" id="UP000053766"/>
    </source>
</evidence>
<evidence type="ECO:0000256" key="7">
    <source>
        <dbReference type="SAM" id="Phobius"/>
    </source>
</evidence>
<dbReference type="InterPro" id="IPR009030">
    <property type="entry name" value="Growth_fac_rcpt_cys_sf"/>
</dbReference>
<protein>
    <submittedName>
        <fullName evidence="9">Low-density lipoprotein receptor repeat class B</fullName>
    </submittedName>
</protein>
<feature type="domain" description="EGF-like" evidence="8">
    <location>
        <begin position="354"/>
        <end position="390"/>
    </location>
</feature>
<keyword evidence="2" id="KW-0732">Signal</keyword>
<keyword evidence="1" id="KW-0245">EGF-like domain</keyword>
<dbReference type="Proteomes" id="UP000053766">
    <property type="component" value="Unassembled WGS sequence"/>
</dbReference>
<keyword evidence="7" id="KW-0472">Membrane</keyword>
<evidence type="ECO:0000256" key="4">
    <source>
        <dbReference type="ARBA" id="ARBA00023157"/>
    </source>
</evidence>
<dbReference type="SMART" id="SM00181">
    <property type="entry name" value="EGF"/>
    <property type="match status" value="3"/>
</dbReference>
<evidence type="ECO:0000256" key="3">
    <source>
        <dbReference type="ARBA" id="ARBA00022737"/>
    </source>
</evidence>
<evidence type="ECO:0000259" key="8">
    <source>
        <dbReference type="SMART" id="SM00181"/>
    </source>
</evidence>
<dbReference type="InterPro" id="IPR050778">
    <property type="entry name" value="Cueball_EGF_LRP_Nidogen"/>
</dbReference>
<dbReference type="SMART" id="SM00135">
    <property type="entry name" value="LY"/>
    <property type="match status" value="4"/>
</dbReference>
<dbReference type="SUPFAM" id="SSF57184">
    <property type="entry name" value="Growth factor receptor domain"/>
    <property type="match status" value="1"/>
</dbReference>
<feature type="domain" description="EGF-like" evidence="8">
    <location>
        <begin position="46"/>
        <end position="82"/>
    </location>
</feature>
<dbReference type="InterPro" id="IPR011042">
    <property type="entry name" value="6-blade_b-propeller_TolB-like"/>
</dbReference>
<dbReference type="OrthoDB" id="9990982at2759"/>
<reference evidence="9 10" key="1">
    <citation type="submission" date="2013-11" db="EMBL/GenBank/DDBJ databases">
        <title>Draft genome of the bovine lungworm Dictyocaulus viviparus.</title>
        <authorList>
            <person name="Mitreva M."/>
        </authorList>
    </citation>
    <scope>NUCLEOTIDE SEQUENCE [LARGE SCALE GENOMIC DNA]</scope>
    <source>
        <strain evidence="9 10">HannoverDv2000</strain>
    </source>
</reference>
<accession>A0A0D8Y074</accession>
<dbReference type="AlphaFoldDB" id="A0A0D8Y074"/>
<keyword evidence="7" id="KW-0812">Transmembrane</keyword>
<dbReference type="PANTHER" id="PTHR46513:SF13">
    <property type="entry name" value="EGF-LIKE DOMAIN-CONTAINING PROTEIN"/>
    <property type="match status" value="1"/>
</dbReference>
<dbReference type="PANTHER" id="PTHR46513">
    <property type="entry name" value="VITELLOGENIN RECEPTOR-LIKE PROTEIN-RELATED-RELATED"/>
    <property type="match status" value="1"/>
</dbReference>
<evidence type="ECO:0000256" key="6">
    <source>
        <dbReference type="SAM" id="MobiDB-lite"/>
    </source>
</evidence>
<dbReference type="SUPFAM" id="SSF63825">
    <property type="entry name" value="YWTD domain"/>
    <property type="match status" value="1"/>
</dbReference>
<evidence type="ECO:0000313" key="9">
    <source>
        <dbReference type="EMBL" id="KJH48001.1"/>
    </source>
</evidence>
<keyword evidence="9" id="KW-0449">Lipoprotein</keyword>
<evidence type="ECO:0000256" key="5">
    <source>
        <dbReference type="ARBA" id="ARBA00023180"/>
    </source>
</evidence>
<sequence length="488" mass="54872">MCGVNECKFDICEEKCVDLPFAYRCECEPPKMTDPKNPTRCIMGNQCMTSNCSQFCIEKGNDNYECTCATGYLLESDGHGCKLKSKLVLPMFLSVTSDGIRMGSLRGSYQMLSINSTTGRVLAYSAKLSSIYWIDGNETVGRTFTNGTNMLLQDVSVFCPDSLAVDELSGNIYWTTKSRNAIMMSDSDSRYIKTLYRRGPSVLPYALAIDSTHRLIFWSDIGKKASVNRMSIIEDDGGVDIILDTSLIKPTALAVDPFAKRIYWIDEALDYIGFCNYDGTNRHVLARKIGRGLQAIDVFADYVYFSDYSKGTVERMHKIHGSSMRTVVFSGLSHPRGIQIIHPEKRPKKEAYNPCQDDSTCTQLCVPSDNTKIYQCLCRDGMRYDDGKCVNISQISVLSDDSVMDYVSIRNFVLSIIITCAVVMFFFHKNRSYILSSITMENNLWQVEGQERFPLSRVTRDGGVENPVFEPNEDTPMDPTSTNTELSD</sequence>